<evidence type="ECO:0000313" key="3">
    <source>
        <dbReference type="EMBL" id="KAL2461363.1"/>
    </source>
</evidence>
<feature type="compositionally biased region" description="Polar residues" evidence="1">
    <location>
        <begin position="95"/>
        <end position="107"/>
    </location>
</feature>
<feature type="domain" description="Ribonuclease H1 N-terminal" evidence="2">
    <location>
        <begin position="134"/>
        <end position="175"/>
    </location>
</feature>
<keyword evidence="4" id="KW-1185">Reference proteome</keyword>
<dbReference type="AlphaFoldDB" id="A0ABD1PD79"/>
<evidence type="ECO:0000259" key="2">
    <source>
        <dbReference type="Pfam" id="PF01693"/>
    </source>
</evidence>
<feature type="region of interest" description="Disordered" evidence="1">
    <location>
        <begin position="503"/>
        <end position="531"/>
    </location>
</feature>
<evidence type="ECO:0000313" key="4">
    <source>
        <dbReference type="Proteomes" id="UP001604336"/>
    </source>
</evidence>
<feature type="compositionally biased region" description="Basic and acidic residues" evidence="1">
    <location>
        <begin position="504"/>
        <end position="531"/>
    </location>
</feature>
<reference evidence="4" key="1">
    <citation type="submission" date="2024-07" db="EMBL/GenBank/DDBJ databases">
        <title>Two chromosome-level genome assemblies of Korean endemic species Abeliophyllum distichum and Forsythia ovata (Oleaceae).</title>
        <authorList>
            <person name="Jang H."/>
        </authorList>
    </citation>
    <scope>NUCLEOTIDE SEQUENCE [LARGE SCALE GENOMIC DNA]</scope>
</reference>
<protein>
    <recommendedName>
        <fullName evidence="2">Ribonuclease H1 N-terminal domain-containing protein</fullName>
    </recommendedName>
</protein>
<evidence type="ECO:0000256" key="1">
    <source>
        <dbReference type="SAM" id="MobiDB-lite"/>
    </source>
</evidence>
<accession>A0ABD1PD79</accession>
<dbReference type="Proteomes" id="UP001604336">
    <property type="component" value="Unassembled WGS sequence"/>
</dbReference>
<feature type="compositionally biased region" description="Basic and acidic residues" evidence="1">
    <location>
        <begin position="84"/>
        <end position="94"/>
    </location>
</feature>
<dbReference type="EMBL" id="JBFOLK010000014">
    <property type="protein sequence ID" value="KAL2461363.1"/>
    <property type="molecule type" value="Genomic_DNA"/>
</dbReference>
<dbReference type="InterPro" id="IPR011320">
    <property type="entry name" value="RNase_H1_N"/>
</dbReference>
<comment type="caution">
    <text evidence="3">The sequence shown here is derived from an EMBL/GenBank/DDBJ whole genome shotgun (WGS) entry which is preliminary data.</text>
</comment>
<dbReference type="SUPFAM" id="SSF55658">
    <property type="entry name" value="L9 N-domain-like"/>
    <property type="match status" value="1"/>
</dbReference>
<dbReference type="InterPro" id="IPR009027">
    <property type="entry name" value="Ribosomal_bL9/RNase_H1_N"/>
</dbReference>
<dbReference type="Gene3D" id="3.40.970.10">
    <property type="entry name" value="Ribonuclease H1, N-terminal domain"/>
    <property type="match status" value="1"/>
</dbReference>
<feature type="compositionally biased region" description="Basic and acidic residues" evidence="1">
    <location>
        <begin position="50"/>
        <end position="69"/>
    </location>
</feature>
<proteinExistence type="predicted"/>
<feature type="region of interest" description="Disordered" evidence="1">
    <location>
        <begin position="50"/>
        <end position="71"/>
    </location>
</feature>
<gene>
    <name evidence="3" type="ORF">Adt_44783</name>
</gene>
<organism evidence="3 4">
    <name type="scientific">Abeliophyllum distichum</name>
    <dbReference type="NCBI Taxonomy" id="126358"/>
    <lineage>
        <taxon>Eukaryota</taxon>
        <taxon>Viridiplantae</taxon>
        <taxon>Streptophyta</taxon>
        <taxon>Embryophyta</taxon>
        <taxon>Tracheophyta</taxon>
        <taxon>Spermatophyta</taxon>
        <taxon>Magnoliopsida</taxon>
        <taxon>eudicotyledons</taxon>
        <taxon>Gunneridae</taxon>
        <taxon>Pentapetalae</taxon>
        <taxon>asterids</taxon>
        <taxon>lamiids</taxon>
        <taxon>Lamiales</taxon>
        <taxon>Oleaceae</taxon>
        <taxon>Forsythieae</taxon>
        <taxon>Abeliophyllum</taxon>
    </lineage>
</organism>
<dbReference type="Pfam" id="PF01693">
    <property type="entry name" value="Cauli_VI"/>
    <property type="match status" value="1"/>
</dbReference>
<dbReference type="InterPro" id="IPR037056">
    <property type="entry name" value="RNase_H1_N_sf"/>
</dbReference>
<sequence>MIIETDASQEFWGGVLKALDSNDNMEKLCSYSSVFEKKLLRLEKSLAKGDVDTGKKTDETSSPKEDKNKGAWTALEKLPEELKVPKSTGDKITAEHSQAQGSQEYQGIQNPAETVSGQTVQPLVRINTSTAGTKFYVIFDGPHKGFYSNWTEVESLVKNKPYRHKRFKTYTEAQQAFLENCKTKNIDPDPHKHIFDLPIFRPNYQQMDIRSRPRLPAQLFRPPSVNARFRLFTYKEAAQSSSKKIHDRFTSLGKIPKIKEENTSPDIPLMEFFTLEAEARVIGDSAPEETYFGTFDKKFGQFVFLEGADPIMVQSTFHCGLIKMIIPGDDLEEIKLIDEQLFQSIKDFKKFVIKDQTTRLILKFNSTIPFWDENEILFKGYHHIQIRTVQEVLLDRPVEGEPTEVNDKILQDWRALSYQRILTTLKTFDRNSKVKVNHSSRFILMTSRTSATISIEGIKTICRFEEKFYSLINALASYDGHLCKSLKSSLGKYHDCQLCQTDKTPQKEKESSSSDQEKGKEMADKAFSDSD</sequence>
<name>A0ABD1PD79_9LAMI</name>
<feature type="region of interest" description="Disordered" evidence="1">
    <location>
        <begin position="84"/>
        <end position="107"/>
    </location>
</feature>